<dbReference type="GO" id="GO:0016705">
    <property type="term" value="F:oxidoreductase activity, acting on paired donors, with incorporation or reduction of molecular oxygen"/>
    <property type="evidence" value="ECO:0007669"/>
    <property type="project" value="InterPro"/>
</dbReference>
<dbReference type="GO" id="GO:0005506">
    <property type="term" value="F:iron ion binding"/>
    <property type="evidence" value="ECO:0007669"/>
    <property type="project" value="InterPro"/>
</dbReference>
<dbReference type="PANTHER" id="PTHR46696:SF1">
    <property type="entry name" value="CYTOCHROME P450 YJIB-RELATED"/>
    <property type="match status" value="1"/>
</dbReference>
<dbReference type="InterPro" id="IPR002397">
    <property type="entry name" value="Cyt_P450_B"/>
</dbReference>
<dbReference type="PRINTS" id="PR00359">
    <property type="entry name" value="BP450"/>
</dbReference>
<dbReference type="PANTHER" id="PTHR46696">
    <property type="entry name" value="P450, PUTATIVE (EUROFUNG)-RELATED"/>
    <property type="match status" value="1"/>
</dbReference>
<evidence type="ECO:0000313" key="3">
    <source>
        <dbReference type="Proteomes" id="UP000002745"/>
    </source>
</evidence>
<dbReference type="GO" id="GO:0020037">
    <property type="term" value="F:heme binding"/>
    <property type="evidence" value="ECO:0007669"/>
    <property type="project" value="InterPro"/>
</dbReference>
<dbReference type="EMBL" id="CP001678">
    <property type="protein sequence ID" value="ACT57821.1"/>
    <property type="molecule type" value="Genomic_DNA"/>
</dbReference>
<organism evidence="2 3">
    <name type="scientific">Hirschia baltica (strain ATCC 49814 / DSM 5838 / IFAM 1418)</name>
    <dbReference type="NCBI Taxonomy" id="582402"/>
    <lineage>
        <taxon>Bacteria</taxon>
        <taxon>Pseudomonadati</taxon>
        <taxon>Pseudomonadota</taxon>
        <taxon>Alphaproteobacteria</taxon>
        <taxon>Hyphomonadales</taxon>
        <taxon>Hyphomonadaceae</taxon>
        <taxon>Hirschia</taxon>
    </lineage>
</organism>
<dbReference type="SUPFAM" id="SSF48264">
    <property type="entry name" value="Cytochrome P450"/>
    <property type="match status" value="1"/>
</dbReference>
<reference evidence="3" key="1">
    <citation type="journal article" date="2011" name="J. Bacteriol.">
        <title>Genome sequences of eight morphologically diverse alphaproteobacteria.</title>
        <authorList>
            <consortium name="US DOE Joint Genome Institute"/>
            <person name="Brown P.J."/>
            <person name="Kysela D.T."/>
            <person name="Buechlein A."/>
            <person name="Hemmerich C."/>
            <person name="Brun Y.V."/>
        </authorList>
    </citation>
    <scope>NUCLEOTIDE SEQUENCE [LARGE SCALE GENOMIC DNA]</scope>
    <source>
        <strain evidence="3">ATCC 49814 / DSM 5838 / IFAM 1418</strain>
    </source>
</reference>
<dbReference type="InterPro" id="IPR001128">
    <property type="entry name" value="Cyt_P450"/>
</dbReference>
<protein>
    <submittedName>
        <fullName evidence="2">Cytochrome P450</fullName>
    </submittedName>
</protein>
<proteinExistence type="inferred from homology"/>
<dbReference type="KEGG" id="hba:Hbal_0119"/>
<sequence>MSVIDFTDKDYLRSPQQVLFELSQKGPILPVKIPKIGKAVLISGNDALIDLLKSPHRFTTDSKTVGKDAIFASAGIIPEFNPGNGSLFLKDGKDHRDIRQHLDQALRKSGLKSLRPNIALLADQLLETHTPAKRLAANQRDLVLQFAMPLPAMVMIELLGIPKDVAPNILKWAIQISFPSGILGNRHAQSARKHLYDYLKEFFSTPSLLPPESLGAKLLENKPAASADQNANIVDIAFFLILAGHATTSSLISLGCLTLLDHPAQLELLKQDWTRVPDVVEEILRFASPAQTTAPRYAKDTFDFHGHTFKRGDIAFGFLAASNMDPASNKNPLEFDITRDQNRQISFGAGAHFCGGAQLAHIIAEIALQRLFSKWPEMRLSSEAAGSLAWSKKFGVRNLNKMIVETQQSTSRF</sequence>
<evidence type="ECO:0000313" key="2">
    <source>
        <dbReference type="EMBL" id="ACT57821.1"/>
    </source>
</evidence>
<dbReference type="HOGENOM" id="CLU_033716_1_0_5"/>
<name>C6XKZ2_HIRBI</name>
<comment type="similarity">
    <text evidence="1">Belongs to the cytochrome P450 family.</text>
</comment>
<dbReference type="InterPro" id="IPR036396">
    <property type="entry name" value="Cyt_P450_sf"/>
</dbReference>
<dbReference type="RefSeq" id="WP_012777979.1">
    <property type="nucleotide sequence ID" value="NC_012982.1"/>
</dbReference>
<dbReference type="GO" id="GO:0004497">
    <property type="term" value="F:monooxygenase activity"/>
    <property type="evidence" value="ECO:0007669"/>
    <property type="project" value="InterPro"/>
</dbReference>
<gene>
    <name evidence="2" type="ordered locus">Hbal_0119</name>
</gene>
<dbReference type="Pfam" id="PF00067">
    <property type="entry name" value="p450"/>
    <property type="match status" value="1"/>
</dbReference>
<dbReference type="STRING" id="582402.Hbal_0119"/>
<dbReference type="AlphaFoldDB" id="C6XKZ2"/>
<evidence type="ECO:0000256" key="1">
    <source>
        <dbReference type="ARBA" id="ARBA00010617"/>
    </source>
</evidence>
<dbReference type="OrthoDB" id="9801155at2"/>
<dbReference type="eggNOG" id="COG2124">
    <property type="taxonomic scope" value="Bacteria"/>
</dbReference>
<dbReference type="Gene3D" id="1.10.630.10">
    <property type="entry name" value="Cytochrome P450"/>
    <property type="match status" value="1"/>
</dbReference>
<accession>C6XKZ2</accession>
<keyword evidence="3" id="KW-1185">Reference proteome</keyword>
<dbReference type="Proteomes" id="UP000002745">
    <property type="component" value="Chromosome"/>
</dbReference>